<evidence type="ECO:0000313" key="2">
    <source>
        <dbReference type="EMBL" id="PRY91552.1"/>
    </source>
</evidence>
<keyword evidence="3" id="KW-1185">Reference proteome</keyword>
<dbReference type="SMART" id="SM00696">
    <property type="entry name" value="DM9"/>
    <property type="match status" value="1"/>
</dbReference>
<comment type="caution">
    <text evidence="2">The sequence shown here is derived from an EMBL/GenBank/DDBJ whole genome shotgun (WGS) entry which is preliminary data.</text>
</comment>
<dbReference type="RefSeq" id="WP_170107991.1">
    <property type="nucleotide sequence ID" value="NZ_PVTQ01000003.1"/>
</dbReference>
<organism evidence="2 3">
    <name type="scientific">Donghicola tyrosinivorans</name>
    <dbReference type="NCBI Taxonomy" id="1652492"/>
    <lineage>
        <taxon>Bacteria</taxon>
        <taxon>Pseudomonadati</taxon>
        <taxon>Pseudomonadota</taxon>
        <taxon>Alphaproteobacteria</taxon>
        <taxon>Rhodobacterales</taxon>
        <taxon>Roseobacteraceae</taxon>
        <taxon>Donghicola</taxon>
    </lineage>
</organism>
<evidence type="ECO:0000256" key="1">
    <source>
        <dbReference type="SAM" id="SignalP"/>
    </source>
</evidence>
<dbReference type="EMBL" id="PVTQ01000003">
    <property type="protein sequence ID" value="PRY91552.1"/>
    <property type="molecule type" value="Genomic_DNA"/>
</dbReference>
<feature type="signal peptide" evidence="1">
    <location>
        <begin position="1"/>
        <end position="22"/>
    </location>
</feature>
<proteinExistence type="predicted"/>
<evidence type="ECO:0000313" key="3">
    <source>
        <dbReference type="Proteomes" id="UP000238392"/>
    </source>
</evidence>
<dbReference type="AlphaFoldDB" id="A0A2T0WXY0"/>
<protein>
    <submittedName>
        <fullName evidence="2">Uncharacterized protein DUF3421</fullName>
    </submittedName>
</protein>
<accession>A0A2T0WXY0</accession>
<keyword evidence="1" id="KW-0732">Signal</keyword>
<feature type="chain" id="PRO_5015721802" evidence="1">
    <location>
        <begin position="23"/>
        <end position="298"/>
    </location>
</feature>
<dbReference type="Pfam" id="PF11901">
    <property type="entry name" value="DM9"/>
    <property type="match status" value="2"/>
</dbReference>
<reference evidence="2 3" key="1">
    <citation type="submission" date="2018-03" db="EMBL/GenBank/DDBJ databases">
        <title>Genomic Encyclopedia of Archaeal and Bacterial Type Strains, Phase II (KMG-II): from individual species to whole genera.</title>
        <authorList>
            <person name="Goeker M."/>
        </authorList>
    </citation>
    <scope>NUCLEOTIDE SEQUENCE [LARGE SCALE GENOMIC DNA]</scope>
    <source>
        <strain evidence="2 3">DSM 100212</strain>
    </source>
</reference>
<dbReference type="InterPro" id="IPR006616">
    <property type="entry name" value="DM9_repeat"/>
</dbReference>
<gene>
    <name evidence="2" type="ORF">CLV74_103136</name>
</gene>
<name>A0A2T0WXY0_9RHOB</name>
<dbReference type="PANTHER" id="PTHR31649">
    <property type="entry name" value="AGAP009604-PA"/>
    <property type="match status" value="1"/>
</dbReference>
<dbReference type="PANTHER" id="PTHR31649:SF1">
    <property type="entry name" value="FARNESOIC ACID O-METHYL TRANSFERASE DOMAIN-CONTAINING PROTEIN"/>
    <property type="match status" value="1"/>
</dbReference>
<sequence length="298" mass="32694">MKRHSLPLASAFLCLFAGNAHAQELYAQSGMWAVYRLSPKTCYADLTDYTKPQGYGQNLWIMFDDGFWRLGTDFPVPNSSMTVYVDSSAGFPVEYESAYGMNLALIMGDLEPVLKNGNMLNLNVQNEGPEYILEGSAWAMDMAYECAVGPDHMQQAMGNYVEWTMMRGGAVDGGPMAAGWDGNGDLFACLADHHDGRHPGKISHSSGGCLTGYGNEEWTTSEYFVAMNPQLWVPASNGNVPPNATRVGWEANGEPLYSCRTQFFNDMQVGKVRPGLDGCHFGMNGAELTIPNYEVLVE</sequence>
<dbReference type="Proteomes" id="UP000238392">
    <property type="component" value="Unassembled WGS sequence"/>
</dbReference>